<feature type="domain" description="Chorein N-terminal" evidence="5">
    <location>
        <begin position="1"/>
        <end position="964"/>
    </location>
</feature>
<feature type="region of interest" description="Disordered" evidence="4">
    <location>
        <begin position="1116"/>
        <end position="1162"/>
    </location>
</feature>
<feature type="compositionally biased region" description="Basic and acidic residues" evidence="4">
    <location>
        <begin position="1662"/>
        <end position="1673"/>
    </location>
</feature>
<keyword evidence="10" id="KW-1185">Reference proteome</keyword>
<dbReference type="PANTHER" id="PTHR16166">
    <property type="entry name" value="VACUOLAR PROTEIN SORTING-ASSOCIATED PROTEIN VPS13"/>
    <property type="match status" value="1"/>
</dbReference>
<dbReference type="InParanoid" id="A0A316YSQ1"/>
<evidence type="ECO:0000256" key="2">
    <source>
        <dbReference type="ARBA" id="ARBA00022448"/>
    </source>
</evidence>
<sequence>MLEGVLASVLNRFLASYVDGLNTSQLNVGIWSGDVKLRNLRLKTSALDKFRLPIDVKEGFLGDLTLSIPWSNLKGKPVRVLVENVYLLASPRNAGADVDEDEEEERAQAAKQEKLANAELLGRDGPQVVGMSSEDAQKNESFTSSLITKIVDNLQITVRNIHVRYEDDLSNPEHPFAAGLTLAEFSAVSTDKDWKPTFVQNSAEGIHKLARLESLAAYWDTDADSLAGHELSKAQQLFNDLIAREGQIPDHQFILKPVSGAGRLVMRRKMTNDIPKMDAQLLFDQLGFALDDEQYRDVISVTDLFHFFNRQAQYRRFRPSVEELEENRPRAMLHFAGRAILNEVHEKHKVWSWDYFRQRRDDRRDYVRLFMEKEKQANKANQNQAGVVTAQSEEGEPLKDLEKRLSYKDIRFYRSIARNELRKEKIAQRKDEIANGHSNQAGGSNSAGGGWLGWIWGGGGGGHAEGSNQGGVLNDEQRKELYDAIEWDEESGSTAIGQALDLPGDAMKLRLTTKLQTGSFALHDHSKGNEIISLVFDSLQADVIQRIDNLEAALSLGGLRVYDGTSPQSLYPQIVRVKDDELGMPKGRQNSAGADLEQVEKEVGEESDPDNPFFALRFENKPLDKRADNALSLKMRSLEIIYHRGYVEEIVRFFKPPESELELIGALIDVASETLEGIRKETRTGLEHALETHKTIDLDMDVKAPIIIVPEDVTKKECQHIVLDAGKISLKSVLADQGALDTVRSKQSKQYTEEDYRQLEDLMYDRFFVKLESAQLVMGPDLASCMKSLHADSEHDHAFHLLERINLDFTLHNSILPKAPNLTKFKMTGHLPSLRVNFSDRKYKTLMAIIDVAIPQLSDSDSSKANSRAGTIMELSEVEEEEEPEEEQGRKFGRHSSQPSETFNLSRERRSRIASQMRGDEYVVEPASEDVEDDQAEFQDAEDATADRINAHQKNFELHFVVDRLSGSIYKSNTDPLKPDRLLVEAVFEGFLLHLAVYPYHLDVDVGLRSLELEDKIVDQGAVFKHLITSKQVDDGATKGGTVSTETEPNTPPSDKDLVRVKYTRVQTDSPEFMSVYEGIDQTINVDVSTINIMLTRVSVLAVYDWIMTTFVPAQEEPVQQPSQQGDKGRRQSDASKTNRRISIDGPPKDDKNLVKAGNPETVEERKEKIRVRVKLTSVVLRLNNDGELLATLTLSTADVAVLLRGNTLRVAARLGSLLLLDNSQRQTSNPEFKKLLSIEGDELADFTYETFDAADKQTYPGYDMAVWLRTGSLRFTFLEEPVHDLIQFFSKFAQMKAVYDAATQAASAQATQLQAKVMKLHYDVIIKTPIVVLPRDVHSSDVITAYLGEIYAHNTFPAQDDDHVVTKVEAGIRHIRLASRLRSANKDYRVQMIDDVNISVDMAQQEHVDHEKSSTRSGEPDMQIRARMSDVQIKLTEQQYGFIIALSQSIPRAFAGIGEEDFTDNGEEAMAKAPLSKKPQSIEPPSKQDNKSSSGRGPAVDMLPELGAESHDDTGKVVPLGTTLDLLFNVRTINLELFNAAATGQESLSNSSLARFALNGTEVKLKMLSDSSLESEVVLKSFTVTDTRPGKETKFREIIPAVKHDGYQFMLSYSMSGAPDHAALALITVDSPKVIFSLDPMFALLNFFMSAFQEQQLQQQNEHDHDTDDRRSTPSSKKPNKSSMSGAGAKSARNTSAAQGTADGADGIAAPPAFSFRLNVVDPTIILLAAPERSDTEAIVLSIKQVLMSQQGVLALMVDQFGMFMCRMNKPKDSLRLVDNFNIALSLDSRGYGIQQSTSIELNVQPLIFRVSLRDMKLIMSVINKAIELSSKTGGQADSGGANRASARQPSAVSSKVAESIDAASSSSETGAVTRRSEKGQSQQSHDAQLIVSKETLKADFERIQLILIGDTHSLPLLDLTVEKFGIAAHDWSADLRLSTSIGMHVNYYNLSRSHWEPLIDPWLVDFGIETKAGTTNMMLSSKRRLELNVTTTLVETAMTTLDLIKDDANNNVSANRNAQAPFRICNRTGYRLSLWAQHEGSKVRPAAQHLDDGSDMPWRFEDWKNMREHIMESGGNLLSLHIEGMPWERVKHISVDREGEFLVNLRPKLEKVSHRLLYEVKLVDNVKVVTFRSTFNVENNTMVPIEMVVLDAEGKLSDIIRHIAPGESCPVPIEAAYHNRIKLRPDPGFEYGWSNEAVNWHDLIKRATRVLTCNDSNETEAPFRFQCYTVYDRQDPVSRTYPRLTLRVRAPVEVENLLPYDIQYRIFDKNHNRNWSSFLRKGGISPIHVVELSHLLLLSIDIQSSVFSPSEFAIIATDNGDDFPVEKFLTLADAENLKLQLRLHYQKYPDSGGAFKVQIYSPYIFVNLTGLTFSLKTKSWIGGAKLVAGQDPGAGEASAMRKEPEPFLFSHNTKDRRNRVQLRVGDSGWSRPLSFEAIGSETEVVIPSSSKNEEIHLGLTIEEGLGKFSLSKVVKLTPRYLVKNDLGEQINLREAGAADIISSDPGKRQPLHFLRVGASKQMTLAYPGLNNKWSAPFNLEDVGTVHLRIAKVGHQQHLVKVEVQLEGPTIFVTLSHEKGPWPFMLRNESDHTITFMQAIERGDSSQGGTDEQVGKRYELKPRSKMKYAWDYPALPDKIIKLVANGRERNVNILEIGSLLPFKFPSSDGRGNRVVSLDVRADGPTQTLVLSNYSEATSNYRLKRQNSTFSRTDSIRTDQGFEAVDVDTKILSSFNIELEGVGISLINRSVQELAYISFRGLEFHYSESEVTTAFNLICRWIQIDNQLFTGLFPIVLYPAVIAPDQKDLESHPTLQASLIRSKDESHGVTHIKYASFLLQEVTVEVDEDFLFAVLDFTKFDGAASWRKANQEETDFALHTREIAEPHGKQAAPASDVYIGILHLQPLAINLSVVRSERSDQEQQASSHNPLFFVLNAASMAVGSLADAPIRLSALVVENVRLSPDLLMDRVVTHYTQAMLSQLYRLVGSIDVIGNPVGLFNNVSGGAIALFYEPYQGLIMHGHRELGMGIARGASTAVKSIVFGLSDSASKVTGSISQGLAAATMDREFQARRRMSKFRNKPRHALLGLTAAGNSFFTSVTSGVEGLALRPLEGAEENGAAGFVTGIGKALVGVVTKPAVGLFDAASNITAGVRNTTAVFEKNEIDRVRLPRFVASDGIVRPYSDREALGQTWLKNVDNGRLMKEHYVAHVDVSGGHHHSHHGPQQGGEGSSAPSSGQQRDSGTGDNVVMLTVGRIMFIRTLRLRVAWEVLLSDLSSISLESEGIALVLRGGINGPFLPLRDVGSRNWFFKQITRVVQSYNAAHSQ</sequence>
<organism evidence="9 10">
    <name type="scientific">Acaromyces ingoldii</name>
    <dbReference type="NCBI Taxonomy" id="215250"/>
    <lineage>
        <taxon>Eukaryota</taxon>
        <taxon>Fungi</taxon>
        <taxon>Dikarya</taxon>
        <taxon>Basidiomycota</taxon>
        <taxon>Ustilaginomycotina</taxon>
        <taxon>Exobasidiomycetes</taxon>
        <taxon>Exobasidiales</taxon>
        <taxon>Cryptobasidiaceae</taxon>
        <taxon>Acaromyces</taxon>
    </lineage>
</organism>
<accession>A0A316YSQ1</accession>
<feature type="domain" description="VPS13-like middle region" evidence="6">
    <location>
        <begin position="1184"/>
        <end position="2003"/>
    </location>
</feature>
<feature type="compositionally biased region" description="Low complexity" evidence="4">
    <location>
        <begin position="1859"/>
        <end position="1870"/>
    </location>
</feature>
<keyword evidence="3" id="KW-0445">Lipid transport</keyword>
<evidence type="ECO:0000313" key="9">
    <source>
        <dbReference type="EMBL" id="PWN92142.1"/>
    </source>
</evidence>
<dbReference type="EMBL" id="KZ819635">
    <property type="protein sequence ID" value="PWN92142.1"/>
    <property type="molecule type" value="Genomic_DNA"/>
</dbReference>
<feature type="region of interest" description="Disordered" evidence="4">
    <location>
        <begin position="3214"/>
        <end position="3245"/>
    </location>
</feature>
<dbReference type="GO" id="GO:0045053">
    <property type="term" value="P:protein retention in Golgi apparatus"/>
    <property type="evidence" value="ECO:0007669"/>
    <property type="project" value="TreeGrafter"/>
</dbReference>
<dbReference type="Pfam" id="PF25036">
    <property type="entry name" value="VPS13_VAB"/>
    <property type="match status" value="1"/>
</dbReference>
<feature type="compositionally biased region" description="Low complexity" evidence="4">
    <location>
        <begin position="1674"/>
        <end position="1705"/>
    </location>
</feature>
<dbReference type="InterPro" id="IPR056747">
    <property type="entry name" value="VPS13-like_M"/>
</dbReference>
<feature type="domain" description="Intermembrane lipid transfer protein VPS13-like C-terminal" evidence="8">
    <location>
        <begin position="3245"/>
        <end position="3301"/>
    </location>
</feature>
<name>A0A316YSQ1_9BASI</name>
<dbReference type="Proteomes" id="UP000245768">
    <property type="component" value="Unassembled WGS sequence"/>
</dbReference>
<evidence type="ECO:0000256" key="3">
    <source>
        <dbReference type="ARBA" id="ARBA00023055"/>
    </source>
</evidence>
<dbReference type="InterPro" id="IPR026847">
    <property type="entry name" value="VPS13"/>
</dbReference>
<feature type="region of interest" description="Disordered" evidence="4">
    <location>
        <begin position="1035"/>
        <end position="1056"/>
    </location>
</feature>
<dbReference type="InterPro" id="IPR009543">
    <property type="entry name" value="VPS13_VAB"/>
</dbReference>
<feature type="compositionally biased region" description="Polar residues" evidence="4">
    <location>
        <begin position="895"/>
        <end position="905"/>
    </location>
</feature>
<dbReference type="GO" id="GO:0006869">
    <property type="term" value="P:lipid transport"/>
    <property type="evidence" value="ECO:0007669"/>
    <property type="project" value="UniProtKB-KW"/>
</dbReference>
<dbReference type="Pfam" id="PF12624">
    <property type="entry name" value="VPS13_N"/>
    <property type="match status" value="1"/>
</dbReference>
<evidence type="ECO:0000259" key="7">
    <source>
        <dbReference type="Pfam" id="PF25036"/>
    </source>
</evidence>
<evidence type="ECO:0000259" key="8">
    <source>
        <dbReference type="Pfam" id="PF25037"/>
    </source>
</evidence>
<dbReference type="RefSeq" id="XP_025379340.1">
    <property type="nucleotide sequence ID" value="XM_025524875.1"/>
</dbReference>
<evidence type="ECO:0000259" key="5">
    <source>
        <dbReference type="Pfam" id="PF12624"/>
    </source>
</evidence>
<reference evidence="9 10" key="1">
    <citation type="journal article" date="2018" name="Mol. Biol. Evol.">
        <title>Broad Genomic Sampling Reveals a Smut Pathogenic Ancestry of the Fungal Clade Ustilaginomycotina.</title>
        <authorList>
            <person name="Kijpornyongpan T."/>
            <person name="Mondo S.J."/>
            <person name="Barry K."/>
            <person name="Sandor L."/>
            <person name="Lee J."/>
            <person name="Lipzen A."/>
            <person name="Pangilinan J."/>
            <person name="LaButti K."/>
            <person name="Hainaut M."/>
            <person name="Henrissat B."/>
            <person name="Grigoriev I.V."/>
            <person name="Spatafora J.W."/>
            <person name="Aime M.C."/>
        </authorList>
    </citation>
    <scope>NUCLEOTIDE SEQUENCE [LARGE SCALE GENOMIC DNA]</scope>
    <source>
        <strain evidence="9 10">MCA 4198</strain>
    </source>
</reference>
<protein>
    <recommendedName>
        <fullName evidence="11">DUF1162-domain-containing protein</fullName>
    </recommendedName>
</protein>
<gene>
    <name evidence="9" type="ORF">FA10DRAFT_300668</name>
</gene>
<dbReference type="InterPro" id="IPR056748">
    <property type="entry name" value="VPS13-like_C"/>
</dbReference>
<feature type="compositionally biased region" description="Acidic residues" evidence="4">
    <location>
        <begin position="876"/>
        <end position="886"/>
    </location>
</feature>
<feature type="region of interest" description="Disordered" evidence="4">
    <location>
        <begin position="859"/>
        <end position="921"/>
    </location>
</feature>
<feature type="region of interest" description="Disordered" evidence="4">
    <location>
        <begin position="1657"/>
        <end position="1705"/>
    </location>
</feature>
<evidence type="ECO:0000256" key="4">
    <source>
        <dbReference type="SAM" id="MobiDB-lite"/>
    </source>
</evidence>
<evidence type="ECO:0000256" key="1">
    <source>
        <dbReference type="ARBA" id="ARBA00006545"/>
    </source>
</evidence>
<dbReference type="PANTHER" id="PTHR16166:SF93">
    <property type="entry name" value="INTERMEMBRANE LIPID TRANSFER PROTEIN VPS13"/>
    <property type="match status" value="1"/>
</dbReference>
<dbReference type="GO" id="GO:0007005">
    <property type="term" value="P:mitochondrion organization"/>
    <property type="evidence" value="ECO:0007669"/>
    <property type="project" value="TreeGrafter"/>
</dbReference>
<evidence type="ECO:0008006" key="11">
    <source>
        <dbReference type="Google" id="ProtNLM"/>
    </source>
</evidence>
<proteinExistence type="inferred from homology"/>
<dbReference type="OrthoDB" id="428159at2759"/>
<dbReference type="GO" id="GO:0045324">
    <property type="term" value="P:late endosome to vacuole transport"/>
    <property type="evidence" value="ECO:0007669"/>
    <property type="project" value="TreeGrafter"/>
</dbReference>
<dbReference type="STRING" id="215250.A0A316YSQ1"/>
<comment type="similarity">
    <text evidence="1">Belongs to the VPS13 family.</text>
</comment>
<evidence type="ECO:0000259" key="6">
    <source>
        <dbReference type="Pfam" id="PF25033"/>
    </source>
</evidence>
<dbReference type="InterPro" id="IPR026854">
    <property type="entry name" value="VPS13_N"/>
</dbReference>
<feature type="compositionally biased region" description="Polar residues" evidence="4">
    <location>
        <begin position="3233"/>
        <end position="3245"/>
    </location>
</feature>
<feature type="compositionally biased region" description="Polar residues" evidence="4">
    <location>
        <begin position="859"/>
        <end position="869"/>
    </location>
</feature>
<feature type="region of interest" description="Disordered" evidence="4">
    <location>
        <begin position="1833"/>
        <end position="1889"/>
    </location>
</feature>
<dbReference type="GO" id="GO:0006623">
    <property type="term" value="P:protein targeting to vacuole"/>
    <property type="evidence" value="ECO:0007669"/>
    <property type="project" value="TreeGrafter"/>
</dbReference>
<dbReference type="Pfam" id="PF25037">
    <property type="entry name" value="VPS13_C"/>
    <property type="match status" value="2"/>
</dbReference>
<dbReference type="Pfam" id="PF25033">
    <property type="entry name" value="VPS13_M"/>
    <property type="match status" value="1"/>
</dbReference>
<feature type="region of interest" description="Disordered" evidence="4">
    <location>
        <begin position="1471"/>
        <end position="1515"/>
    </location>
</feature>
<evidence type="ECO:0000313" key="10">
    <source>
        <dbReference type="Proteomes" id="UP000245768"/>
    </source>
</evidence>
<dbReference type="FunCoup" id="A0A316YSQ1">
    <property type="interactions" value="224"/>
</dbReference>
<dbReference type="GeneID" id="37046791"/>
<feature type="domain" description="Vacuolar protein sorting-associated protein 13 VPS13 adaptor binding" evidence="7">
    <location>
        <begin position="2064"/>
        <end position="2635"/>
    </location>
</feature>
<keyword evidence="2" id="KW-0813">Transport</keyword>
<feature type="domain" description="Intermembrane lipid transfer protein VPS13-like C-terminal" evidence="8">
    <location>
        <begin position="3168"/>
        <end position="3216"/>
    </location>
</feature>